<comment type="similarity">
    <text evidence="1 3">Belongs to the UDP-glycosyltransferase family.</text>
</comment>
<keyword evidence="6" id="KW-1185">Reference proteome</keyword>
<evidence type="ECO:0000313" key="5">
    <source>
        <dbReference type="EMBL" id="KAF8721870.1"/>
    </source>
</evidence>
<name>A0A835C9Y3_9POAL</name>
<dbReference type="SUPFAM" id="SSF53756">
    <property type="entry name" value="UDP-Glycosyltransferase/glycogen phosphorylase"/>
    <property type="match status" value="1"/>
</dbReference>
<dbReference type="PROSITE" id="PS00375">
    <property type="entry name" value="UDPGT"/>
    <property type="match status" value="1"/>
</dbReference>
<dbReference type="GO" id="GO:0035251">
    <property type="term" value="F:UDP-glucosyltransferase activity"/>
    <property type="evidence" value="ECO:0007669"/>
    <property type="project" value="InterPro"/>
</dbReference>
<dbReference type="EMBL" id="JACEFO010001679">
    <property type="protein sequence ID" value="KAF8721870.1"/>
    <property type="molecule type" value="Genomic_DNA"/>
</dbReference>
<dbReference type="EC" id="2.4.1.-" evidence="4"/>
<gene>
    <name evidence="5" type="ORF">HU200_022814</name>
</gene>
<keyword evidence="3" id="KW-0328">Glycosyltransferase</keyword>
<dbReference type="CDD" id="cd03784">
    <property type="entry name" value="GT1_Gtf-like"/>
    <property type="match status" value="1"/>
</dbReference>
<dbReference type="PANTHER" id="PTHR48049:SF180">
    <property type="entry name" value="GLYCOSYLTRANSFERASE"/>
    <property type="match status" value="1"/>
</dbReference>
<evidence type="ECO:0000256" key="1">
    <source>
        <dbReference type="ARBA" id="ARBA00009995"/>
    </source>
</evidence>
<dbReference type="AlphaFoldDB" id="A0A835C9Y3"/>
<dbReference type="Pfam" id="PF00201">
    <property type="entry name" value="UDPGT"/>
    <property type="match status" value="1"/>
</dbReference>
<comment type="caution">
    <text evidence="5">The sequence shown here is derived from an EMBL/GenBank/DDBJ whole genome shotgun (WGS) entry which is preliminary data.</text>
</comment>
<organism evidence="5 6">
    <name type="scientific">Digitaria exilis</name>
    <dbReference type="NCBI Taxonomy" id="1010633"/>
    <lineage>
        <taxon>Eukaryota</taxon>
        <taxon>Viridiplantae</taxon>
        <taxon>Streptophyta</taxon>
        <taxon>Embryophyta</taxon>
        <taxon>Tracheophyta</taxon>
        <taxon>Spermatophyta</taxon>
        <taxon>Magnoliopsida</taxon>
        <taxon>Liliopsida</taxon>
        <taxon>Poales</taxon>
        <taxon>Poaceae</taxon>
        <taxon>PACMAD clade</taxon>
        <taxon>Panicoideae</taxon>
        <taxon>Panicodae</taxon>
        <taxon>Paniceae</taxon>
        <taxon>Anthephorinae</taxon>
        <taxon>Digitaria</taxon>
    </lineage>
</organism>
<dbReference type="PANTHER" id="PTHR48049">
    <property type="entry name" value="GLYCOSYLTRANSFERASE"/>
    <property type="match status" value="1"/>
</dbReference>
<reference evidence="5" key="1">
    <citation type="submission" date="2020-07" db="EMBL/GenBank/DDBJ databases">
        <title>Genome sequence and genetic diversity analysis of an under-domesticated orphan crop, white fonio (Digitaria exilis).</title>
        <authorList>
            <person name="Bennetzen J.L."/>
            <person name="Chen S."/>
            <person name="Ma X."/>
            <person name="Wang X."/>
            <person name="Yssel A.E.J."/>
            <person name="Chaluvadi S.R."/>
            <person name="Johnson M."/>
            <person name="Gangashetty P."/>
            <person name="Hamidou F."/>
            <person name="Sanogo M.D."/>
            <person name="Zwaenepoel A."/>
            <person name="Wallace J."/>
            <person name="Van De Peer Y."/>
            <person name="Van Deynze A."/>
        </authorList>
    </citation>
    <scope>NUCLEOTIDE SEQUENCE</scope>
    <source>
        <tissue evidence="5">Leaves</tissue>
    </source>
</reference>
<evidence type="ECO:0000256" key="3">
    <source>
        <dbReference type="RuleBase" id="RU003718"/>
    </source>
</evidence>
<accession>A0A835C9Y3</accession>
<evidence type="ECO:0000256" key="2">
    <source>
        <dbReference type="ARBA" id="ARBA00022679"/>
    </source>
</evidence>
<protein>
    <recommendedName>
        <fullName evidence="4">Glycosyltransferase</fullName>
        <ecNumber evidence="4">2.4.1.-</ecNumber>
    </recommendedName>
</protein>
<dbReference type="Proteomes" id="UP000636709">
    <property type="component" value="Unassembled WGS sequence"/>
</dbReference>
<keyword evidence="2 3" id="KW-0808">Transferase</keyword>
<dbReference type="Gene3D" id="3.40.50.2000">
    <property type="entry name" value="Glycogen Phosphorylase B"/>
    <property type="match status" value="2"/>
</dbReference>
<evidence type="ECO:0000313" key="6">
    <source>
        <dbReference type="Proteomes" id="UP000636709"/>
    </source>
</evidence>
<evidence type="ECO:0000256" key="4">
    <source>
        <dbReference type="RuleBase" id="RU362057"/>
    </source>
</evidence>
<proteinExistence type="inferred from homology"/>
<sequence>MDAGSSSPPPPLRIVIFPWLAFGHLLPYLELAQRLASRGHHVSFVSTPGNVARFPPLRAAVDLVALPLPHVDGLPDGAESTNTVPHDKMGLLFAAFDGLAAPFAEFLAAACADDRRRPDWVILDCFHHWAAAAGGEHKVPLAMLLPTAAAMAETPAAGVVPRYELERKAQFHIDHGGGMSISQRFAFVFERCAIAAMRSCDEWEPEFFPHVAARLRKHLVVPLGLLPPPPSPSVAAGDDAMMMRWLDVQPPGSVLYVALGSEVPLPVAQVHELAHGLELAGTRFLWALRKPSDVVVSDAGDILPPGFHERTHTQWGFITMGWAPQISILGHAAVGAFLTHCGQSSIIEGLLFGRPLIMLPMFGDQGPNARLMEGKKVGLQVTRDEDDGSFDRHGVASAIRAVMLEEETRGVFVGNAMKMQRIAADKELHERCVDEFVQQLRSHTANGTE</sequence>
<dbReference type="FunFam" id="3.40.50.2000:FF:000037">
    <property type="entry name" value="Glycosyltransferase"/>
    <property type="match status" value="1"/>
</dbReference>
<dbReference type="OrthoDB" id="5835829at2759"/>
<dbReference type="InterPro" id="IPR050481">
    <property type="entry name" value="UDP-glycosyltransf_plant"/>
</dbReference>
<dbReference type="InterPro" id="IPR035595">
    <property type="entry name" value="UDP_glycos_trans_CS"/>
</dbReference>
<dbReference type="InterPro" id="IPR002213">
    <property type="entry name" value="UDP_glucos_trans"/>
</dbReference>